<name>A0A5C7SDV5_THASP</name>
<feature type="transmembrane region" description="Helical" evidence="1">
    <location>
        <begin position="553"/>
        <end position="573"/>
    </location>
</feature>
<keyword evidence="1" id="KW-1133">Transmembrane helix</keyword>
<sequence>MQKNAQPSRRRPPFTKRVHACSGAWRTAQVSGFVHTYCMANRPILSPRDVLASIHAALPPQRQGQRELPRLARHLCKLTSAADLPDRLDAWLALNRWLAGGALWNDVYIDAADVHGSATQRFAVLMDVLAAHPALAAEVRGALCAILDETDGANLFGEVGIPSDRGFLSEFGDRVTAKLIPSPRDDQDLSHLMGRSFRRDRDLTLMRGLQPSTFQRLLDILFPAELPGVSSALCRGMADGFRLLLARVQGQGLSLKLRTRSEPRPVAQSPFKRLADSGENLLCAWEQERVSGPLLEAWQADLAACRDEMQVISHRLESEGISVDIVYGLDVLDRCLARMEAIVAVMAAEPRAPGPLLALLRQLADAAHESNGVGHLVRSNLQRLQRRIVDRAGKTGEHYIAETPADYRHIWAAAAGGGVLTVGTAAMKMAIAGLGLALFVEGFFSGLNYAFSFLLLQAFGLILATKQPAMTAAAFAAIIRDRRGGERLEVIVDYAACICRSQLAATIANVVVVAVGAYAFDALWRVITGHSFLSKAEAGYVFHSLSPVDSGTVFYAALTGVILYLAALVGGWVDNWAVYHRLPQAIAEHRLGNRFGRLRMIRLAGVVSRNMSGWATNISLGLMLGMTPVLGRFFGLPLDVRHVTLNSGILSLATSSLEVSWVGSGLLGLAVAGVGVMFFLNLGVSFALSLWTAVRAYDLPRSDLRELRRRLWHRLVCRPGDFFLPPRVASKAG</sequence>
<protein>
    <recommendedName>
        <fullName evidence="4">Recombinase</fullName>
    </recommendedName>
</protein>
<keyword evidence="1" id="KW-0812">Transmembrane</keyword>
<proteinExistence type="predicted"/>
<organism evidence="2 3">
    <name type="scientific">Thauera aminoaromatica</name>
    <dbReference type="NCBI Taxonomy" id="164330"/>
    <lineage>
        <taxon>Bacteria</taxon>
        <taxon>Pseudomonadati</taxon>
        <taxon>Pseudomonadota</taxon>
        <taxon>Betaproteobacteria</taxon>
        <taxon>Rhodocyclales</taxon>
        <taxon>Zoogloeaceae</taxon>
        <taxon>Thauera</taxon>
    </lineage>
</organism>
<accession>A0A5C7SDV5</accession>
<dbReference type="Proteomes" id="UP000321192">
    <property type="component" value="Unassembled WGS sequence"/>
</dbReference>
<evidence type="ECO:0000256" key="1">
    <source>
        <dbReference type="SAM" id="Phobius"/>
    </source>
</evidence>
<feature type="transmembrane region" description="Helical" evidence="1">
    <location>
        <begin position="446"/>
        <end position="464"/>
    </location>
</feature>
<dbReference type="Pfam" id="PF10136">
    <property type="entry name" value="SpecificRecomb"/>
    <property type="match status" value="1"/>
</dbReference>
<dbReference type="EMBL" id="SSFD01000273">
    <property type="protein sequence ID" value="TXH81562.1"/>
    <property type="molecule type" value="Genomic_DNA"/>
</dbReference>
<feature type="transmembrane region" description="Helical" evidence="1">
    <location>
        <begin position="611"/>
        <end position="631"/>
    </location>
</feature>
<comment type="caution">
    <text evidence="2">The sequence shown here is derived from an EMBL/GenBank/DDBJ whole genome shotgun (WGS) entry which is preliminary data.</text>
</comment>
<feature type="transmembrane region" description="Helical" evidence="1">
    <location>
        <begin position="669"/>
        <end position="694"/>
    </location>
</feature>
<evidence type="ECO:0008006" key="4">
    <source>
        <dbReference type="Google" id="ProtNLM"/>
    </source>
</evidence>
<reference evidence="2 3" key="1">
    <citation type="submission" date="2018-09" db="EMBL/GenBank/DDBJ databases">
        <title>Metagenome Assembled Genomes from an Advanced Water Purification Facility.</title>
        <authorList>
            <person name="Stamps B.W."/>
            <person name="Spear J.R."/>
        </authorList>
    </citation>
    <scope>NUCLEOTIDE SEQUENCE [LARGE SCALE GENOMIC DNA]</scope>
    <source>
        <strain evidence="2">Bin_27_1</strain>
    </source>
</reference>
<dbReference type="PIRSF" id="PIRSF015380">
    <property type="entry name" value="Site-sp_rcmb"/>
    <property type="match status" value="1"/>
</dbReference>
<gene>
    <name evidence="2" type="ORF">E6Q80_17030</name>
</gene>
<dbReference type="AlphaFoldDB" id="A0A5C7SDV5"/>
<dbReference type="InterPro" id="IPR011385">
    <property type="entry name" value="Site-sp_rcmbase"/>
</dbReference>
<evidence type="ECO:0000313" key="3">
    <source>
        <dbReference type="Proteomes" id="UP000321192"/>
    </source>
</evidence>
<keyword evidence="1" id="KW-0472">Membrane</keyword>
<evidence type="ECO:0000313" key="2">
    <source>
        <dbReference type="EMBL" id="TXH81562.1"/>
    </source>
</evidence>
<feature type="transmembrane region" description="Helical" evidence="1">
    <location>
        <begin position="410"/>
        <end position="440"/>
    </location>
</feature>